<evidence type="ECO:0000259" key="1">
    <source>
        <dbReference type="Pfam" id="PF07811"/>
    </source>
</evidence>
<accession>A0ABM7WD24</accession>
<evidence type="ECO:0000313" key="3">
    <source>
        <dbReference type="Proteomes" id="UP000830055"/>
    </source>
</evidence>
<sequence>MLMLMLGAIQFALIFHAKITLNYAIFEAVRAGSLDGADFDEVKEGFARGLAPLYSYPGEDGDQVAAFHAAREAVLDLFDDQSGLVRIERLTPTPAAFRHYAPAGEIPNDNLLYRSSSYGPAAGMSIQDANLLQLRVTYWYPLPVPLINKMIASFICCDEEDDCRWSGDPVCGLDKPHIPLTAVAALRMQTPARESDGYWENSLQSY</sequence>
<reference evidence="2 3" key="1">
    <citation type="submission" date="2022-01" db="EMBL/GenBank/DDBJ databases">
        <title>Desulfofustis limnae sp. nov., a novel mesophilic sulfate-reducing bacterium isolated from marsh soil.</title>
        <authorList>
            <person name="Watanabe M."/>
            <person name="Takahashi A."/>
            <person name="Kojima H."/>
            <person name="Fukui M."/>
        </authorList>
    </citation>
    <scope>NUCLEOTIDE SEQUENCE [LARGE SCALE GENOMIC DNA]</scope>
    <source>
        <strain evidence="2 3">PPLL</strain>
    </source>
</reference>
<dbReference type="Pfam" id="PF07811">
    <property type="entry name" value="TadE"/>
    <property type="match status" value="1"/>
</dbReference>
<proteinExistence type="predicted"/>
<evidence type="ECO:0000313" key="2">
    <source>
        <dbReference type="EMBL" id="BDD88920.1"/>
    </source>
</evidence>
<dbReference type="EMBL" id="AP025516">
    <property type="protein sequence ID" value="BDD88920.1"/>
    <property type="molecule type" value="Genomic_DNA"/>
</dbReference>
<dbReference type="Proteomes" id="UP000830055">
    <property type="component" value="Chromosome"/>
</dbReference>
<name>A0ABM7WD24_9BACT</name>
<gene>
    <name evidence="2" type="ORF">DPPLL_32850</name>
</gene>
<organism evidence="2 3">
    <name type="scientific">Desulfofustis limnaeus</name>
    <dbReference type="NCBI Taxonomy" id="2740163"/>
    <lineage>
        <taxon>Bacteria</taxon>
        <taxon>Pseudomonadati</taxon>
        <taxon>Thermodesulfobacteriota</taxon>
        <taxon>Desulfobulbia</taxon>
        <taxon>Desulfobulbales</taxon>
        <taxon>Desulfocapsaceae</taxon>
        <taxon>Desulfofustis</taxon>
    </lineage>
</organism>
<protein>
    <recommendedName>
        <fullName evidence="1">TadE-like domain-containing protein</fullName>
    </recommendedName>
</protein>
<keyword evidence="3" id="KW-1185">Reference proteome</keyword>
<feature type="domain" description="TadE-like" evidence="1">
    <location>
        <begin position="1"/>
        <end position="30"/>
    </location>
</feature>
<dbReference type="InterPro" id="IPR012495">
    <property type="entry name" value="TadE-like_dom"/>
</dbReference>